<organism evidence="1 2">
    <name type="scientific">Aspergillus fumigatiaffinis</name>
    <dbReference type="NCBI Taxonomy" id="340414"/>
    <lineage>
        <taxon>Eukaryota</taxon>
        <taxon>Fungi</taxon>
        <taxon>Dikarya</taxon>
        <taxon>Ascomycota</taxon>
        <taxon>Pezizomycotina</taxon>
        <taxon>Eurotiomycetes</taxon>
        <taxon>Eurotiomycetidae</taxon>
        <taxon>Eurotiales</taxon>
        <taxon>Aspergillaceae</taxon>
        <taxon>Aspergillus</taxon>
        <taxon>Aspergillus subgen. Fumigati</taxon>
    </lineage>
</organism>
<dbReference type="OrthoDB" id="2972047at2759"/>
<gene>
    <name evidence="1" type="ORF">CNMCM6805_009650</name>
</gene>
<dbReference type="AlphaFoldDB" id="A0A8H4H0W0"/>
<reference evidence="1" key="1">
    <citation type="journal article" date="2020" name="bioRxiv">
        <title>Genomic and phenotypic heterogeneity of clinical isolates of the human pathogens Aspergillus fumigatus, Aspergillus lentulus and Aspergillus fumigatiaffinis.</title>
        <authorList>
            <person name="dos Santos R.A.C."/>
            <person name="Steenwyk J.L."/>
            <person name="Rivero-Menendez O."/>
            <person name="Mead M.E."/>
            <person name="Silva L.P."/>
            <person name="Bastos R.W."/>
            <person name="Alastruey-Izquierdo A."/>
            <person name="Goldman G.H."/>
            <person name="Rokas A."/>
        </authorList>
    </citation>
    <scope>NUCLEOTIDE SEQUENCE</scope>
    <source>
        <strain evidence="1">CNM-CM6805</strain>
    </source>
</reference>
<dbReference type="Proteomes" id="UP000653565">
    <property type="component" value="Unassembled WGS sequence"/>
</dbReference>
<dbReference type="Gene3D" id="2.80.10.50">
    <property type="match status" value="1"/>
</dbReference>
<evidence type="ECO:0000313" key="2">
    <source>
        <dbReference type="Proteomes" id="UP000653565"/>
    </source>
</evidence>
<proteinExistence type="predicted"/>
<name>A0A8H4H0W0_9EURO</name>
<protein>
    <submittedName>
        <fullName evidence="1">Uncharacterized protein</fullName>
    </submittedName>
</protein>
<keyword evidence="2" id="KW-1185">Reference proteome</keyword>
<evidence type="ECO:0000313" key="1">
    <source>
        <dbReference type="EMBL" id="KAF4232842.1"/>
    </source>
</evidence>
<accession>A0A8H4H0W0</accession>
<dbReference type="EMBL" id="JAAAPX010000085">
    <property type="protein sequence ID" value="KAF4232842.1"/>
    <property type="molecule type" value="Genomic_DNA"/>
</dbReference>
<comment type="caution">
    <text evidence="1">The sequence shown here is derived from an EMBL/GenBank/DDBJ whole genome shotgun (WGS) entry which is preliminary data.</text>
</comment>
<reference evidence="1" key="2">
    <citation type="submission" date="2020-04" db="EMBL/GenBank/DDBJ databases">
        <authorList>
            <person name="Santos R.A.C."/>
            <person name="Steenwyk J.L."/>
            <person name="Rivero-Menendez O."/>
            <person name="Mead M.E."/>
            <person name="Silva L.P."/>
            <person name="Bastos R.W."/>
            <person name="Alastruey-Izquierdo A."/>
            <person name="Goldman G.H."/>
            <person name="Rokas A."/>
        </authorList>
    </citation>
    <scope>NUCLEOTIDE SEQUENCE</scope>
    <source>
        <strain evidence="1">CNM-CM6805</strain>
    </source>
</reference>
<sequence>MFADIHLPNQNWIIEEDDQGDEGCMIRNTRDGSYVCYDGHPLPGSVCKPGGRRTSRFKLERAGFDEFAVKVPHTNLVWTAEGEQNELHLEEENGSWEQKFKFDWM</sequence>